<dbReference type="AlphaFoldDB" id="A0A0E9S893"/>
<evidence type="ECO:0000313" key="1">
    <source>
        <dbReference type="EMBL" id="JAH37654.1"/>
    </source>
</evidence>
<sequence>MEATGLWVRRGAGLEVSGQLGREGPSLSSTWIRDKHIIIEHRILLTRWFRGYTKLTYFHSQNTALQFRPPLKTH</sequence>
<name>A0A0E9S893_ANGAN</name>
<reference evidence="1" key="1">
    <citation type="submission" date="2014-11" db="EMBL/GenBank/DDBJ databases">
        <authorList>
            <person name="Amaro Gonzalez C."/>
        </authorList>
    </citation>
    <scope>NUCLEOTIDE SEQUENCE</scope>
</reference>
<proteinExistence type="predicted"/>
<dbReference type="EMBL" id="GBXM01070923">
    <property type="protein sequence ID" value="JAH37654.1"/>
    <property type="molecule type" value="Transcribed_RNA"/>
</dbReference>
<reference evidence="1" key="2">
    <citation type="journal article" date="2015" name="Fish Shellfish Immunol.">
        <title>Early steps in the European eel (Anguilla anguilla)-Vibrio vulnificus interaction in the gills: Role of the RtxA13 toxin.</title>
        <authorList>
            <person name="Callol A."/>
            <person name="Pajuelo D."/>
            <person name="Ebbesson L."/>
            <person name="Teles M."/>
            <person name="MacKenzie S."/>
            <person name="Amaro C."/>
        </authorList>
    </citation>
    <scope>NUCLEOTIDE SEQUENCE</scope>
</reference>
<protein>
    <submittedName>
        <fullName evidence="1">Uncharacterized protein</fullName>
    </submittedName>
</protein>
<organism evidence="1">
    <name type="scientific">Anguilla anguilla</name>
    <name type="common">European freshwater eel</name>
    <name type="synonym">Muraena anguilla</name>
    <dbReference type="NCBI Taxonomy" id="7936"/>
    <lineage>
        <taxon>Eukaryota</taxon>
        <taxon>Metazoa</taxon>
        <taxon>Chordata</taxon>
        <taxon>Craniata</taxon>
        <taxon>Vertebrata</taxon>
        <taxon>Euteleostomi</taxon>
        <taxon>Actinopterygii</taxon>
        <taxon>Neopterygii</taxon>
        <taxon>Teleostei</taxon>
        <taxon>Anguilliformes</taxon>
        <taxon>Anguillidae</taxon>
        <taxon>Anguilla</taxon>
    </lineage>
</organism>
<accession>A0A0E9S893</accession>